<name>A0ABU5R241_9PSEU</name>
<protein>
    <recommendedName>
        <fullName evidence="1">Nucleoside phosphorylase domain-containing protein</fullName>
    </recommendedName>
</protein>
<dbReference type="InterPro" id="IPR000845">
    <property type="entry name" value="Nucleoside_phosphorylase_d"/>
</dbReference>
<evidence type="ECO:0000313" key="3">
    <source>
        <dbReference type="Proteomes" id="UP001304298"/>
    </source>
</evidence>
<reference evidence="2 3" key="1">
    <citation type="submission" date="2023-12" db="EMBL/GenBank/DDBJ databases">
        <title>Amycolatopsis sp. V23-08.</title>
        <authorList>
            <person name="Somphong A."/>
        </authorList>
    </citation>
    <scope>NUCLEOTIDE SEQUENCE [LARGE SCALE GENOMIC DNA]</scope>
    <source>
        <strain evidence="2 3">V23-08</strain>
    </source>
</reference>
<dbReference type="PANTHER" id="PTHR46832:SF1">
    <property type="entry name" value="5'-METHYLTHIOADENOSINE_S-ADENOSYLHOMOCYSTEINE NUCLEOSIDASE"/>
    <property type="match status" value="1"/>
</dbReference>
<proteinExistence type="predicted"/>
<gene>
    <name evidence="2" type="ORF">VA596_09570</name>
</gene>
<feature type="domain" description="Nucleoside phosphorylase" evidence="1">
    <location>
        <begin position="425"/>
        <end position="621"/>
    </location>
</feature>
<evidence type="ECO:0000259" key="1">
    <source>
        <dbReference type="Pfam" id="PF01048"/>
    </source>
</evidence>
<dbReference type="Proteomes" id="UP001304298">
    <property type="component" value="Unassembled WGS sequence"/>
</dbReference>
<accession>A0ABU5R241</accession>
<dbReference type="Pfam" id="PF01048">
    <property type="entry name" value="PNP_UDP_1"/>
    <property type="match status" value="1"/>
</dbReference>
<dbReference type="PANTHER" id="PTHR46832">
    <property type="entry name" value="5'-METHYLTHIOADENOSINE/S-ADENOSYLHOMOCYSTEINE NUCLEOSIDASE"/>
    <property type="match status" value="1"/>
</dbReference>
<dbReference type="Gene3D" id="3.40.50.1580">
    <property type="entry name" value="Nucleoside phosphorylase domain"/>
    <property type="match status" value="1"/>
</dbReference>
<comment type="caution">
    <text evidence="2">The sequence shown here is derived from an EMBL/GenBank/DDBJ whole genome shotgun (WGS) entry which is preliminary data.</text>
</comment>
<organism evidence="2 3">
    <name type="scientific">Amycolatopsis heterodermiae</name>
    <dbReference type="NCBI Taxonomy" id="3110235"/>
    <lineage>
        <taxon>Bacteria</taxon>
        <taxon>Bacillati</taxon>
        <taxon>Actinomycetota</taxon>
        <taxon>Actinomycetes</taxon>
        <taxon>Pseudonocardiales</taxon>
        <taxon>Pseudonocardiaceae</taxon>
        <taxon>Amycolatopsis</taxon>
    </lineage>
</organism>
<sequence>MEAFRKPRHSDAVYLHFLDRELTEAAGRLPYELDLIQATRLLTFFTQSELYCGLSAIWENHRLSSRTHEEFEVLLSCHELQTVSRDATLAEFRTSRSDAYQHDAERYANYYTADGDKLSWLVPTWPKSGGSTAPLLETLRAWTESIPMENLGGKFQPALHALREPTREALFRRENQAITYNYFRGFLGDLGGNPHVEYTIRRQISKGFTVDNQRHGGGDIATGIRELVYFDQLSTDFPQHDVQVLLTFATVCNISSLFAPVEIDAEHWLSYVRSRRSLEVELLADTVRWLLTAMYDRELDRTPSASEDEATFHGQHQVRRRIVSQIREAARVIGRPGPPDPHMAPQDVARLTEQHLMLLADQLSESDPALGANLEKSRGALGMPHADVLLITVNEIETKELRAALERTGHQGRNQYGPINTYWLYGPIGGATVAHVRCSMGSGGQGGSMLTVQDAILDLRPSAVIGVGVAFGIDEKRQPIGEVLLSEKLTSYEPQRVGTGPAGILTITRRGPSAECSPRLLGRFRDAHLDDLAFRVKSGELLSGEKLIDNPDFKRSLLDLFPEAIGGEMEGAGVNSASGRAGVEWIIVKAICDYAAEKAVDKIPRQELAARNASLVVVRALEAGGLIQH</sequence>
<evidence type="ECO:0000313" key="2">
    <source>
        <dbReference type="EMBL" id="MEA5359785.1"/>
    </source>
</evidence>
<keyword evidence="3" id="KW-1185">Reference proteome</keyword>
<dbReference type="EMBL" id="JAYFSI010000001">
    <property type="protein sequence ID" value="MEA5359785.1"/>
    <property type="molecule type" value="Genomic_DNA"/>
</dbReference>
<dbReference type="RefSeq" id="WP_323325156.1">
    <property type="nucleotide sequence ID" value="NZ_JAYFSI010000001.1"/>
</dbReference>
<dbReference type="SUPFAM" id="SSF53167">
    <property type="entry name" value="Purine and uridine phosphorylases"/>
    <property type="match status" value="1"/>
</dbReference>
<dbReference type="InterPro" id="IPR035994">
    <property type="entry name" value="Nucleoside_phosphorylase_sf"/>
</dbReference>